<dbReference type="EMBL" id="JBJUIK010000009">
    <property type="protein sequence ID" value="KAL3518112.1"/>
    <property type="molecule type" value="Genomic_DNA"/>
</dbReference>
<dbReference type="Proteomes" id="UP001630127">
    <property type="component" value="Unassembled WGS sequence"/>
</dbReference>
<protein>
    <submittedName>
        <fullName evidence="1">Uncharacterized protein</fullName>
    </submittedName>
</protein>
<organism evidence="1 2">
    <name type="scientific">Cinchona calisaya</name>
    <dbReference type="NCBI Taxonomy" id="153742"/>
    <lineage>
        <taxon>Eukaryota</taxon>
        <taxon>Viridiplantae</taxon>
        <taxon>Streptophyta</taxon>
        <taxon>Embryophyta</taxon>
        <taxon>Tracheophyta</taxon>
        <taxon>Spermatophyta</taxon>
        <taxon>Magnoliopsida</taxon>
        <taxon>eudicotyledons</taxon>
        <taxon>Gunneridae</taxon>
        <taxon>Pentapetalae</taxon>
        <taxon>asterids</taxon>
        <taxon>lamiids</taxon>
        <taxon>Gentianales</taxon>
        <taxon>Rubiaceae</taxon>
        <taxon>Cinchonoideae</taxon>
        <taxon>Cinchoneae</taxon>
        <taxon>Cinchona</taxon>
    </lineage>
</organism>
<dbReference type="AlphaFoldDB" id="A0ABD2ZF72"/>
<name>A0ABD2ZF72_9GENT</name>
<evidence type="ECO:0000313" key="2">
    <source>
        <dbReference type="Proteomes" id="UP001630127"/>
    </source>
</evidence>
<proteinExistence type="predicted"/>
<keyword evidence="2" id="KW-1185">Reference proteome</keyword>
<reference evidence="1 2" key="1">
    <citation type="submission" date="2024-11" db="EMBL/GenBank/DDBJ databases">
        <title>A near-complete genome assembly of Cinchona calisaya.</title>
        <authorList>
            <person name="Lian D.C."/>
            <person name="Zhao X.W."/>
            <person name="Wei L."/>
        </authorList>
    </citation>
    <scope>NUCLEOTIDE SEQUENCE [LARGE SCALE GENOMIC DNA]</scope>
    <source>
        <tissue evidence="1">Nenye</tissue>
    </source>
</reference>
<sequence length="166" mass="17974">MSRDGGRPVAVTVAEEAKQANGSGKIWKRYRAYVVRKGDIVGRLDFAGLPSYASLFTFSLLQISYKKLDETEVTENKLKVNVVCFFAGSQKSRLLFSPTQFAGRRGQCQAIVFNPLVFCSRASNVSRANFAPSSSKKKMVASQTPSSKASAVVGSPRGCGLLLLLV</sequence>
<comment type="caution">
    <text evidence="1">The sequence shown here is derived from an EMBL/GenBank/DDBJ whole genome shotgun (WGS) entry which is preliminary data.</text>
</comment>
<accession>A0ABD2ZF72</accession>
<gene>
    <name evidence="1" type="ORF">ACH5RR_020701</name>
</gene>
<evidence type="ECO:0000313" key="1">
    <source>
        <dbReference type="EMBL" id="KAL3518112.1"/>
    </source>
</evidence>